<dbReference type="Proteomes" id="UP001049176">
    <property type="component" value="Chromosome 9"/>
</dbReference>
<dbReference type="EMBL" id="CM032189">
    <property type="protein sequence ID" value="KAG7087704.1"/>
    <property type="molecule type" value="Genomic_DNA"/>
</dbReference>
<dbReference type="AlphaFoldDB" id="A0A9P7RQ83"/>
<accession>A0A9P7RQ83</accession>
<proteinExistence type="predicted"/>
<organism evidence="1 2">
    <name type="scientific">Marasmius oreades</name>
    <name type="common">fairy-ring Marasmius</name>
    <dbReference type="NCBI Taxonomy" id="181124"/>
    <lineage>
        <taxon>Eukaryota</taxon>
        <taxon>Fungi</taxon>
        <taxon>Dikarya</taxon>
        <taxon>Basidiomycota</taxon>
        <taxon>Agaricomycotina</taxon>
        <taxon>Agaricomycetes</taxon>
        <taxon>Agaricomycetidae</taxon>
        <taxon>Agaricales</taxon>
        <taxon>Marasmiineae</taxon>
        <taxon>Marasmiaceae</taxon>
        <taxon>Marasmius</taxon>
    </lineage>
</organism>
<evidence type="ECO:0000313" key="1">
    <source>
        <dbReference type="EMBL" id="KAG7087704.1"/>
    </source>
</evidence>
<dbReference type="OrthoDB" id="66095at2759"/>
<comment type="caution">
    <text evidence="1">The sequence shown here is derived from an EMBL/GenBank/DDBJ whole genome shotgun (WGS) entry which is preliminary data.</text>
</comment>
<dbReference type="GeneID" id="66082726"/>
<evidence type="ECO:0000313" key="2">
    <source>
        <dbReference type="Proteomes" id="UP001049176"/>
    </source>
</evidence>
<protein>
    <submittedName>
        <fullName evidence="1">Uncharacterized protein</fullName>
    </submittedName>
</protein>
<sequence length="278" mass="31576">MAQTPHTNIRVQAVQVPPFRNMSTQALHPVPPSHVVSTFTILRCLGIPDELILYILAIAEYYAREVSHRRKRVTFRANSHFNGVINDSEPSMAGLYMTASVPHNRIRSVAFTMKSRDQAWADNGGHGTYHNSHTWFEASILQRVVGHGQSDHDLVLPLEHPNGEPVTFRSVYAARDYLRQHGWDFKFGDGDNLKYTWKVHHNVTAMNEFREYNVRWVKGEKMLVVPEGEGMGIGIGDGEGFVESLQPGNMVLLWARAEQFAWVHIVDEATIVTEYEVL</sequence>
<keyword evidence="2" id="KW-1185">Reference proteome</keyword>
<dbReference type="RefSeq" id="XP_043004175.1">
    <property type="nucleotide sequence ID" value="XM_043158820.1"/>
</dbReference>
<name>A0A9P7RQ83_9AGAR</name>
<dbReference type="KEGG" id="more:E1B28_013651"/>
<reference evidence="1" key="1">
    <citation type="journal article" date="2021" name="Genome Biol. Evol.">
        <title>The assembled and annotated genome of the fairy-ring fungus Marasmius oreades.</title>
        <authorList>
            <person name="Hiltunen M."/>
            <person name="Ament-Velasquez S.L."/>
            <person name="Johannesson H."/>
        </authorList>
    </citation>
    <scope>NUCLEOTIDE SEQUENCE</scope>
    <source>
        <strain evidence="1">03SP1</strain>
    </source>
</reference>
<gene>
    <name evidence="1" type="ORF">E1B28_013651</name>
</gene>